<accession>A0A4Q8APF7</accession>
<dbReference type="InterPro" id="IPR002762">
    <property type="entry name" value="CbiX-like"/>
</dbReference>
<keyword evidence="4" id="KW-1185">Reference proteome</keyword>
<dbReference type="InterPro" id="IPR050963">
    <property type="entry name" value="Sirohydro_Cobaltochel/CbiX"/>
</dbReference>
<evidence type="ECO:0000256" key="2">
    <source>
        <dbReference type="ARBA" id="ARBA00023239"/>
    </source>
</evidence>
<evidence type="ECO:0000313" key="3">
    <source>
        <dbReference type="EMBL" id="RZU65963.1"/>
    </source>
</evidence>
<sequence length="238" mass="24855">MGHMASSRPALVGISHGTSSPDGRAAVAALMHRVAAAHPELTVARGFVDVERPNPRETLAALPDRRRAVVVPLLLSAGYHVHVDLSRAVAAETERPVTLAAALGPDDRLVALLRHRLDQAGLLDDDVLILAAAGSSDHRAVADCRVIAERLAAASGREVIIGFLSAVEPRLADAVGAARAAEPGRRIVVSSYLLAPGYFHSLAEQAGADVVTAPLLTAAEPAPELLVEVVASRYREAV</sequence>
<evidence type="ECO:0000313" key="4">
    <source>
        <dbReference type="Proteomes" id="UP000291483"/>
    </source>
</evidence>
<dbReference type="Pfam" id="PF01903">
    <property type="entry name" value="CbiX"/>
    <property type="match status" value="2"/>
</dbReference>
<keyword evidence="1" id="KW-0479">Metal-binding</keyword>
<dbReference type="GO" id="GO:0046872">
    <property type="term" value="F:metal ion binding"/>
    <property type="evidence" value="ECO:0007669"/>
    <property type="project" value="UniProtKB-KW"/>
</dbReference>
<dbReference type="PANTHER" id="PTHR33542">
    <property type="entry name" value="SIROHYDROCHLORIN FERROCHELATASE, CHLOROPLASTIC"/>
    <property type="match status" value="1"/>
</dbReference>
<evidence type="ECO:0000256" key="1">
    <source>
        <dbReference type="ARBA" id="ARBA00022723"/>
    </source>
</evidence>
<comment type="caution">
    <text evidence="3">The sequence shown here is derived from an EMBL/GenBank/DDBJ whole genome shotgun (WGS) entry which is preliminary data.</text>
</comment>
<dbReference type="Gene3D" id="3.40.50.1400">
    <property type="match status" value="2"/>
</dbReference>
<dbReference type="SUPFAM" id="SSF53800">
    <property type="entry name" value="Chelatase"/>
    <property type="match status" value="1"/>
</dbReference>
<dbReference type="Proteomes" id="UP000291483">
    <property type="component" value="Unassembled WGS sequence"/>
</dbReference>
<dbReference type="CDD" id="cd03416">
    <property type="entry name" value="CbiX_SirB_N"/>
    <property type="match status" value="1"/>
</dbReference>
<name>A0A4Q8APF7_9MICO</name>
<dbReference type="AlphaFoldDB" id="A0A4Q8APF7"/>
<gene>
    <name evidence="3" type="ORF">EV379_2307</name>
</gene>
<organism evidence="3 4">
    <name type="scientific">Microterricola gilva</name>
    <dbReference type="NCBI Taxonomy" id="393267"/>
    <lineage>
        <taxon>Bacteria</taxon>
        <taxon>Bacillati</taxon>
        <taxon>Actinomycetota</taxon>
        <taxon>Actinomycetes</taxon>
        <taxon>Micrococcales</taxon>
        <taxon>Microbacteriaceae</taxon>
        <taxon>Microterricola</taxon>
    </lineage>
</organism>
<dbReference type="PANTHER" id="PTHR33542:SF5">
    <property type="entry name" value="FERROCHELATASE CHE1"/>
    <property type="match status" value="1"/>
</dbReference>
<reference evidence="3 4" key="1">
    <citation type="submission" date="2019-02" db="EMBL/GenBank/DDBJ databases">
        <title>Sequencing the genomes of 1000 actinobacteria strains.</title>
        <authorList>
            <person name="Klenk H.-P."/>
        </authorList>
    </citation>
    <scope>NUCLEOTIDE SEQUENCE [LARGE SCALE GENOMIC DNA]</scope>
    <source>
        <strain evidence="3 4">DSM 18319</strain>
    </source>
</reference>
<dbReference type="GO" id="GO:0016829">
    <property type="term" value="F:lyase activity"/>
    <property type="evidence" value="ECO:0007669"/>
    <property type="project" value="UniProtKB-KW"/>
</dbReference>
<proteinExistence type="predicted"/>
<dbReference type="EMBL" id="SHLC01000001">
    <property type="protein sequence ID" value="RZU65963.1"/>
    <property type="molecule type" value="Genomic_DNA"/>
</dbReference>
<protein>
    <submittedName>
        <fullName evidence="3">Sirohydrochlorin ferrochelatase</fullName>
    </submittedName>
</protein>
<keyword evidence="2" id="KW-0456">Lyase</keyword>